<sequence>MMEILRAQPIILAGGKGTRMKSELPKVMHSVNGEPMIGHVVRAVSEAGFTKSPVVVVCHGEQLVRDYLGDGVRYVRQSEPLGTGHAVLATRELVKNQGEPLVVLCGDMPLVREATLRAIVSAREAHDSAISMGVIKVPDFEDWRKSFYSFGRVMYDKDGNVQKITELKDASDEERKMTNLNPSFYCFKPAFLWEHIAKIEANNAQGEILLTDIIKIARDNGEKIVSVPVPPEEALGVNTKEDILIVEKFLLAQPRLGKM</sequence>
<keyword evidence="4" id="KW-0548">Nucleotidyltransferase</keyword>
<dbReference type="PANTHER" id="PTHR43584">
    <property type="entry name" value="NUCLEOTIDYL TRANSFERASE"/>
    <property type="match status" value="1"/>
</dbReference>
<dbReference type="InterPro" id="IPR050065">
    <property type="entry name" value="GlmU-like"/>
</dbReference>
<keyword evidence="5" id="KW-0012">Acyltransferase</keyword>
<dbReference type="GO" id="GO:0003977">
    <property type="term" value="F:UDP-N-acetylglucosamine diphosphorylase activity"/>
    <property type="evidence" value="ECO:0007669"/>
    <property type="project" value="UniProtKB-EC"/>
</dbReference>
<comment type="catalytic activity">
    <reaction evidence="6">
        <text>alpha-D-glucosamine 1-phosphate + acetyl-CoA = N-acetyl-alpha-D-glucosamine 1-phosphate + CoA + H(+)</text>
        <dbReference type="Rhea" id="RHEA:13725"/>
        <dbReference type="ChEBI" id="CHEBI:15378"/>
        <dbReference type="ChEBI" id="CHEBI:57287"/>
        <dbReference type="ChEBI" id="CHEBI:57288"/>
        <dbReference type="ChEBI" id="CHEBI:57776"/>
        <dbReference type="ChEBI" id="CHEBI:58516"/>
        <dbReference type="EC" id="2.3.1.157"/>
    </reaction>
</comment>
<dbReference type="EMBL" id="PCYL01000028">
    <property type="protein sequence ID" value="PIR46803.1"/>
    <property type="molecule type" value="Genomic_DNA"/>
</dbReference>
<dbReference type="Gene3D" id="3.90.550.10">
    <property type="entry name" value="Spore Coat Polysaccharide Biosynthesis Protein SpsA, Chain A"/>
    <property type="match status" value="1"/>
</dbReference>
<proteinExistence type="inferred from homology"/>
<reference evidence="10 11" key="1">
    <citation type="submission" date="2017-09" db="EMBL/GenBank/DDBJ databases">
        <title>Depth-based differentiation of microbial function through sediment-hosted aquifers and enrichment of novel symbionts in the deep terrestrial subsurface.</title>
        <authorList>
            <person name="Probst A.J."/>
            <person name="Ladd B."/>
            <person name="Jarett J.K."/>
            <person name="Geller-Mcgrath D.E."/>
            <person name="Sieber C.M."/>
            <person name="Emerson J.B."/>
            <person name="Anantharaman K."/>
            <person name="Thomas B.C."/>
            <person name="Malmstrom R."/>
            <person name="Stieglmeier M."/>
            <person name="Klingl A."/>
            <person name="Woyke T."/>
            <person name="Ryan C.M."/>
            <person name="Banfield J.F."/>
        </authorList>
    </citation>
    <scope>NUCLEOTIDE SEQUENCE [LARGE SCALE GENOMIC DNA]</scope>
    <source>
        <strain evidence="10">CG10_big_fil_rev_8_21_14_0_10_45_14</strain>
    </source>
</reference>
<keyword evidence="3" id="KW-0808">Transferase</keyword>
<evidence type="ECO:0000256" key="4">
    <source>
        <dbReference type="ARBA" id="ARBA00022695"/>
    </source>
</evidence>
<evidence type="ECO:0000259" key="9">
    <source>
        <dbReference type="Pfam" id="PF12804"/>
    </source>
</evidence>
<evidence type="ECO:0000256" key="6">
    <source>
        <dbReference type="ARBA" id="ARBA00048247"/>
    </source>
</evidence>
<dbReference type="InterPro" id="IPR029044">
    <property type="entry name" value="Nucleotide-diphossugar_trans"/>
</dbReference>
<feature type="domain" description="MobA-like NTP transferase" evidence="9">
    <location>
        <begin position="10"/>
        <end position="131"/>
    </location>
</feature>
<dbReference type="CDD" id="cd02540">
    <property type="entry name" value="GT2_GlmU_N_bac"/>
    <property type="match status" value="1"/>
</dbReference>
<name>A0A2H0RJY3_9BACT</name>
<evidence type="ECO:0000256" key="2">
    <source>
        <dbReference type="ARBA" id="ARBA00007947"/>
    </source>
</evidence>
<evidence type="ECO:0000256" key="8">
    <source>
        <dbReference type="ARBA" id="ARBA00049628"/>
    </source>
</evidence>
<accession>A0A2H0RJY3</accession>
<evidence type="ECO:0000313" key="11">
    <source>
        <dbReference type="Proteomes" id="UP000230833"/>
    </source>
</evidence>
<dbReference type="AlphaFoldDB" id="A0A2H0RJY3"/>
<dbReference type="Pfam" id="PF12804">
    <property type="entry name" value="NTP_transf_3"/>
    <property type="match status" value="1"/>
</dbReference>
<evidence type="ECO:0000256" key="3">
    <source>
        <dbReference type="ARBA" id="ARBA00022679"/>
    </source>
</evidence>
<gene>
    <name evidence="10" type="ORF">COV07_02370</name>
</gene>
<evidence type="ECO:0000313" key="10">
    <source>
        <dbReference type="EMBL" id="PIR46803.1"/>
    </source>
</evidence>
<evidence type="ECO:0000256" key="5">
    <source>
        <dbReference type="ARBA" id="ARBA00023315"/>
    </source>
</evidence>
<dbReference type="Proteomes" id="UP000230833">
    <property type="component" value="Unassembled WGS sequence"/>
</dbReference>
<comment type="catalytic activity">
    <reaction evidence="7">
        <text>N-acetyl-alpha-D-glucosamine 1-phosphate + UTP + H(+) = UDP-N-acetyl-alpha-D-glucosamine + diphosphate</text>
        <dbReference type="Rhea" id="RHEA:13509"/>
        <dbReference type="ChEBI" id="CHEBI:15378"/>
        <dbReference type="ChEBI" id="CHEBI:33019"/>
        <dbReference type="ChEBI" id="CHEBI:46398"/>
        <dbReference type="ChEBI" id="CHEBI:57705"/>
        <dbReference type="ChEBI" id="CHEBI:57776"/>
        <dbReference type="EC" id="2.7.7.23"/>
    </reaction>
</comment>
<dbReference type="GO" id="GO:0019134">
    <property type="term" value="F:glucosamine-1-phosphate N-acetyltransferase activity"/>
    <property type="evidence" value="ECO:0007669"/>
    <property type="project" value="UniProtKB-EC"/>
</dbReference>
<dbReference type="PANTHER" id="PTHR43584:SF3">
    <property type="entry name" value="BIFUNCTIONAL PROTEIN GLMU"/>
    <property type="match status" value="1"/>
</dbReference>
<evidence type="ECO:0000256" key="1">
    <source>
        <dbReference type="ARBA" id="ARBA00007707"/>
    </source>
</evidence>
<comment type="similarity">
    <text evidence="1">In the C-terminal section; belongs to the transferase hexapeptide repeat family.</text>
</comment>
<organism evidence="10 11">
    <name type="scientific">Candidatus Vogelbacteria bacterium CG10_big_fil_rev_8_21_14_0_10_45_14</name>
    <dbReference type="NCBI Taxonomy" id="1975042"/>
    <lineage>
        <taxon>Bacteria</taxon>
        <taxon>Candidatus Vogeliibacteriota</taxon>
    </lineage>
</organism>
<evidence type="ECO:0000256" key="7">
    <source>
        <dbReference type="ARBA" id="ARBA00048493"/>
    </source>
</evidence>
<comment type="function">
    <text evidence="8">Catalyzes the last two sequential reactions in the de novo biosynthetic pathway for UDP-N-acetylglucosamine (UDP-GlcNAc). The C-terminal domain catalyzes the transfer of acetyl group from acetyl coenzyme A to glucosamine-1-phosphate (GlcN-1-P) to produce N-acetylglucosamine-1-phosphate (GlcNAc-1-P), which is converted into UDP-GlcNAc by the transfer of uridine 5-monophosphate (from uridine 5-triphosphate), a reaction catalyzed by the N-terminal domain.</text>
</comment>
<comment type="similarity">
    <text evidence="2">In the N-terminal section; belongs to the N-acetylglucosamine-1-phosphate uridyltransferase family.</text>
</comment>
<protein>
    <recommendedName>
        <fullName evidence="9">MobA-like NTP transferase domain-containing protein</fullName>
    </recommendedName>
</protein>
<dbReference type="SUPFAM" id="SSF53448">
    <property type="entry name" value="Nucleotide-diphospho-sugar transferases"/>
    <property type="match status" value="1"/>
</dbReference>
<dbReference type="InterPro" id="IPR025877">
    <property type="entry name" value="MobA-like_NTP_Trfase"/>
</dbReference>
<comment type="caution">
    <text evidence="10">The sequence shown here is derived from an EMBL/GenBank/DDBJ whole genome shotgun (WGS) entry which is preliminary data.</text>
</comment>